<comment type="caution">
    <text evidence="2">The sequence shown here is derived from an EMBL/GenBank/DDBJ whole genome shotgun (WGS) entry which is preliminary data.</text>
</comment>
<accession>A0A9W4H2A5</accession>
<keyword evidence="3" id="KW-1185">Reference proteome</keyword>
<gene>
    <name evidence="2" type="ORF">SBRY_40064</name>
</gene>
<proteinExistence type="predicted"/>
<sequence>MAPIALKPSGSVPGRPIGSPAVPLC</sequence>
<feature type="region of interest" description="Disordered" evidence="1">
    <location>
        <begin position="1"/>
        <end position="25"/>
    </location>
</feature>
<dbReference type="Proteomes" id="UP001153328">
    <property type="component" value="Unassembled WGS sequence"/>
</dbReference>
<name>A0A9W4H2A5_9ACTN</name>
<evidence type="ECO:0000313" key="2">
    <source>
        <dbReference type="EMBL" id="CAG7645075.1"/>
    </source>
</evidence>
<dbReference type="AlphaFoldDB" id="A0A9W4H2A5"/>
<evidence type="ECO:0000313" key="3">
    <source>
        <dbReference type="Proteomes" id="UP001153328"/>
    </source>
</evidence>
<protein>
    <submittedName>
        <fullName evidence="2">Uncharacterized protein</fullName>
    </submittedName>
</protein>
<organism evidence="2 3">
    <name type="scientific">Actinacidiphila bryophytorum</name>
    <dbReference type="NCBI Taxonomy" id="1436133"/>
    <lineage>
        <taxon>Bacteria</taxon>
        <taxon>Bacillati</taxon>
        <taxon>Actinomycetota</taxon>
        <taxon>Actinomycetes</taxon>
        <taxon>Kitasatosporales</taxon>
        <taxon>Streptomycetaceae</taxon>
        <taxon>Actinacidiphila</taxon>
    </lineage>
</organism>
<reference evidence="2" key="1">
    <citation type="submission" date="2021-06" db="EMBL/GenBank/DDBJ databases">
        <authorList>
            <person name="Arsene-Ploetze F."/>
        </authorList>
    </citation>
    <scope>NUCLEOTIDE SEQUENCE</scope>
    <source>
        <strain evidence="2">SBRY1</strain>
    </source>
</reference>
<evidence type="ECO:0000256" key="1">
    <source>
        <dbReference type="SAM" id="MobiDB-lite"/>
    </source>
</evidence>
<dbReference type="EMBL" id="CAJVAX010000018">
    <property type="protein sequence ID" value="CAG7645075.1"/>
    <property type="molecule type" value="Genomic_DNA"/>
</dbReference>